<dbReference type="OMA" id="INSDYGQ"/>
<dbReference type="InterPro" id="IPR002293">
    <property type="entry name" value="AA/rel_permease1"/>
</dbReference>
<evidence type="ECO:0000256" key="6">
    <source>
        <dbReference type="SAM" id="Phobius"/>
    </source>
</evidence>
<evidence type="ECO:0000256" key="4">
    <source>
        <dbReference type="ARBA" id="ARBA00022989"/>
    </source>
</evidence>
<dbReference type="InParanoid" id="D8RL04"/>
<feature type="transmembrane region" description="Helical" evidence="6">
    <location>
        <begin position="182"/>
        <end position="206"/>
    </location>
</feature>
<dbReference type="Pfam" id="PF13520">
    <property type="entry name" value="AA_permease_2"/>
    <property type="match status" value="2"/>
</dbReference>
<name>D8RL04_SELML</name>
<dbReference type="GO" id="GO:0015189">
    <property type="term" value="F:L-lysine transmembrane transporter activity"/>
    <property type="evidence" value="ECO:0000318"/>
    <property type="project" value="GO_Central"/>
</dbReference>
<keyword evidence="3 6" id="KW-0812">Transmembrane</keyword>
<feature type="transmembrane region" description="Helical" evidence="6">
    <location>
        <begin position="29"/>
        <end position="49"/>
    </location>
</feature>
<feature type="transmembrane region" description="Helical" evidence="6">
    <location>
        <begin position="104"/>
        <end position="121"/>
    </location>
</feature>
<feature type="transmembrane region" description="Helical" evidence="6">
    <location>
        <begin position="357"/>
        <end position="377"/>
    </location>
</feature>
<evidence type="ECO:0008006" key="9">
    <source>
        <dbReference type="Google" id="ProtNLM"/>
    </source>
</evidence>
<evidence type="ECO:0000256" key="5">
    <source>
        <dbReference type="ARBA" id="ARBA00023136"/>
    </source>
</evidence>
<dbReference type="Proteomes" id="UP000001514">
    <property type="component" value="Unassembled WGS sequence"/>
</dbReference>
<dbReference type="PANTHER" id="PTHR45649">
    <property type="entry name" value="AMINO-ACID PERMEASE BAT1"/>
    <property type="match status" value="1"/>
</dbReference>
<keyword evidence="8" id="KW-1185">Reference proteome</keyword>
<dbReference type="PROSITE" id="PS00218">
    <property type="entry name" value="AMINO_ACID_PERMEASE_1"/>
    <property type="match status" value="1"/>
</dbReference>
<dbReference type="GO" id="GO:0016020">
    <property type="term" value="C:membrane"/>
    <property type="evidence" value="ECO:0007669"/>
    <property type="project" value="UniProtKB-SubCell"/>
</dbReference>
<dbReference type="EMBL" id="GL377582">
    <property type="protein sequence ID" value="EFJ27543.1"/>
    <property type="molecule type" value="Genomic_DNA"/>
</dbReference>
<dbReference type="PANTHER" id="PTHR45649:SF30">
    <property type="entry name" value="AMINO-ACID PERMEASE BAT1"/>
    <property type="match status" value="1"/>
</dbReference>
<feature type="transmembrane region" description="Helical" evidence="6">
    <location>
        <begin position="504"/>
        <end position="525"/>
    </location>
</feature>
<evidence type="ECO:0000256" key="3">
    <source>
        <dbReference type="ARBA" id="ARBA00022692"/>
    </source>
</evidence>
<feature type="transmembrane region" description="Helical" evidence="6">
    <location>
        <begin position="475"/>
        <end position="498"/>
    </location>
</feature>
<evidence type="ECO:0000256" key="1">
    <source>
        <dbReference type="ARBA" id="ARBA00004141"/>
    </source>
</evidence>
<keyword evidence="4 6" id="KW-1133">Transmembrane helix</keyword>
<evidence type="ECO:0000313" key="7">
    <source>
        <dbReference type="EMBL" id="EFJ27543.1"/>
    </source>
</evidence>
<gene>
    <name evidence="7" type="ORF">SELMODRAFT_95941</name>
</gene>
<dbReference type="InterPro" id="IPR004840">
    <property type="entry name" value="Amino_acid_permease_CS"/>
</dbReference>
<dbReference type="GO" id="GO:0015185">
    <property type="term" value="F:gamma-aminobutyric acid transmembrane transporter activity"/>
    <property type="evidence" value="ECO:0000318"/>
    <property type="project" value="GO_Central"/>
</dbReference>
<protein>
    <recommendedName>
        <fullName evidence="9">Amino acid permease/ SLC12A domain-containing protein</fullName>
    </recommendedName>
</protein>
<evidence type="ECO:0000313" key="8">
    <source>
        <dbReference type="Proteomes" id="UP000001514"/>
    </source>
</evidence>
<feature type="transmembrane region" description="Helical" evidence="6">
    <location>
        <begin position="156"/>
        <end position="176"/>
    </location>
</feature>
<dbReference type="GO" id="GO:0015180">
    <property type="term" value="F:L-alanine transmembrane transporter activity"/>
    <property type="evidence" value="ECO:0000318"/>
    <property type="project" value="GO_Central"/>
</dbReference>
<dbReference type="KEGG" id="smo:SELMODRAFT_95941"/>
<reference evidence="7 8" key="1">
    <citation type="journal article" date="2011" name="Science">
        <title>The Selaginella genome identifies genetic changes associated with the evolution of vascular plants.</title>
        <authorList>
            <person name="Banks J.A."/>
            <person name="Nishiyama T."/>
            <person name="Hasebe M."/>
            <person name="Bowman J.L."/>
            <person name="Gribskov M."/>
            <person name="dePamphilis C."/>
            <person name="Albert V.A."/>
            <person name="Aono N."/>
            <person name="Aoyama T."/>
            <person name="Ambrose B.A."/>
            <person name="Ashton N.W."/>
            <person name="Axtell M.J."/>
            <person name="Barker E."/>
            <person name="Barker M.S."/>
            <person name="Bennetzen J.L."/>
            <person name="Bonawitz N.D."/>
            <person name="Chapple C."/>
            <person name="Cheng C."/>
            <person name="Correa L.G."/>
            <person name="Dacre M."/>
            <person name="DeBarry J."/>
            <person name="Dreyer I."/>
            <person name="Elias M."/>
            <person name="Engstrom E.M."/>
            <person name="Estelle M."/>
            <person name="Feng L."/>
            <person name="Finet C."/>
            <person name="Floyd S.K."/>
            <person name="Frommer W.B."/>
            <person name="Fujita T."/>
            <person name="Gramzow L."/>
            <person name="Gutensohn M."/>
            <person name="Harholt J."/>
            <person name="Hattori M."/>
            <person name="Heyl A."/>
            <person name="Hirai T."/>
            <person name="Hiwatashi Y."/>
            <person name="Ishikawa M."/>
            <person name="Iwata M."/>
            <person name="Karol K.G."/>
            <person name="Koehler B."/>
            <person name="Kolukisaoglu U."/>
            <person name="Kubo M."/>
            <person name="Kurata T."/>
            <person name="Lalonde S."/>
            <person name="Li K."/>
            <person name="Li Y."/>
            <person name="Litt A."/>
            <person name="Lyons E."/>
            <person name="Manning G."/>
            <person name="Maruyama T."/>
            <person name="Michael T.P."/>
            <person name="Mikami K."/>
            <person name="Miyazaki S."/>
            <person name="Morinaga S."/>
            <person name="Murata T."/>
            <person name="Mueller-Roeber B."/>
            <person name="Nelson D.R."/>
            <person name="Obara M."/>
            <person name="Oguri Y."/>
            <person name="Olmstead R.G."/>
            <person name="Onodera N."/>
            <person name="Petersen B.L."/>
            <person name="Pils B."/>
            <person name="Prigge M."/>
            <person name="Rensing S.A."/>
            <person name="Riano-Pachon D.M."/>
            <person name="Roberts A.W."/>
            <person name="Sato Y."/>
            <person name="Scheller H.V."/>
            <person name="Schulz B."/>
            <person name="Schulz C."/>
            <person name="Shakirov E.V."/>
            <person name="Shibagaki N."/>
            <person name="Shinohara N."/>
            <person name="Shippen D.E."/>
            <person name="Soerensen I."/>
            <person name="Sotooka R."/>
            <person name="Sugimoto N."/>
            <person name="Sugita M."/>
            <person name="Sumikawa N."/>
            <person name="Tanurdzic M."/>
            <person name="Theissen G."/>
            <person name="Ulvskov P."/>
            <person name="Wakazuki S."/>
            <person name="Weng J.K."/>
            <person name="Willats W.W."/>
            <person name="Wipf D."/>
            <person name="Wolf P.G."/>
            <person name="Yang L."/>
            <person name="Zimmer A.D."/>
            <person name="Zhu Q."/>
            <person name="Mitros T."/>
            <person name="Hellsten U."/>
            <person name="Loque D."/>
            <person name="Otillar R."/>
            <person name="Salamov A."/>
            <person name="Schmutz J."/>
            <person name="Shapiro H."/>
            <person name="Lindquist E."/>
            <person name="Lucas S."/>
            <person name="Rokhsar D."/>
            <person name="Grigoriev I.V."/>
        </authorList>
    </citation>
    <scope>NUCLEOTIDE SEQUENCE [LARGE SCALE GENOMIC DNA]</scope>
</reference>
<dbReference type="HOGENOM" id="CLU_004495_0_2_1"/>
<keyword evidence="2" id="KW-0813">Transport</keyword>
<feature type="transmembrane region" description="Helical" evidence="6">
    <location>
        <begin position="433"/>
        <end position="454"/>
    </location>
</feature>
<dbReference type="AlphaFoldDB" id="D8RL04"/>
<feature type="transmembrane region" description="Helical" evidence="6">
    <location>
        <begin position="61"/>
        <end position="83"/>
    </location>
</feature>
<proteinExistence type="predicted"/>
<feature type="transmembrane region" description="Helical" evidence="6">
    <location>
        <begin position="298"/>
        <end position="320"/>
    </location>
</feature>
<dbReference type="PIRSF" id="PIRSF006060">
    <property type="entry name" value="AA_transporter"/>
    <property type="match status" value="1"/>
</dbReference>
<dbReference type="GO" id="GO:0015812">
    <property type="term" value="P:gamma-aminobutyric acid transport"/>
    <property type="evidence" value="ECO:0000318"/>
    <property type="project" value="GO_Central"/>
</dbReference>
<keyword evidence="5 6" id="KW-0472">Membrane</keyword>
<comment type="subcellular location">
    <subcellularLocation>
        <location evidence="1">Membrane</location>
        <topology evidence="1">Multi-pass membrane protein</topology>
    </subcellularLocation>
</comment>
<dbReference type="eggNOG" id="KOG1289">
    <property type="taxonomic scope" value="Eukaryota"/>
</dbReference>
<feature type="transmembrane region" description="Helical" evidence="6">
    <location>
        <begin position="127"/>
        <end position="144"/>
    </location>
</feature>
<evidence type="ECO:0000256" key="2">
    <source>
        <dbReference type="ARBA" id="ARBA00022448"/>
    </source>
</evidence>
<feature type="transmembrane region" description="Helical" evidence="6">
    <location>
        <begin position="407"/>
        <end position="427"/>
    </location>
</feature>
<organism evidence="8">
    <name type="scientific">Selaginella moellendorffii</name>
    <name type="common">Spikemoss</name>
    <dbReference type="NCBI Taxonomy" id="88036"/>
    <lineage>
        <taxon>Eukaryota</taxon>
        <taxon>Viridiplantae</taxon>
        <taxon>Streptophyta</taxon>
        <taxon>Embryophyta</taxon>
        <taxon>Tracheophyta</taxon>
        <taxon>Lycopodiopsida</taxon>
        <taxon>Selaginellales</taxon>
        <taxon>Selaginellaceae</taxon>
        <taxon>Selaginella</taxon>
    </lineage>
</organism>
<sequence length="543" mass="59240">MDAAKMDSGQRRLQELGYKQELKRSMSPLGNVAMCFSIISIISGITPTYNTGLRYGGPVSIVYGWLIVCFFSLCIALSLAEICSAYPTSGGLYFWSYKLGGRRWGAFTAWMTGWFNIAGMWSGTASVNFSLALLLQVTILVSTGGSNEGGYYASKYVVVCLYGGILVLCGLINVLGIRWLSWLGTVVGFLNILGVFVIGIFLLAILPRQSAQTVFTSFNEENGAGIHSKPYIFLLGLLMSQYTLLGYDSAAHMVFDHHLFAQHLLLHSGVETVAPDPDLQIISFDSEETKTADKTGGYGIIGAVLGSVLLGTIYLLPLVFTSIDVPHLLDPGNDTKGYAIAQLLYNGFESHFHDARWSFLLLIIPCGGLYFCGLLSVTTTSRMTYAFSRDGALPLSRFWHKLNGKEVPGNAVFLCVVVAFCLALPYLASEVAFQATVSINTISLDIAYGLPILLRVTFARRNFVRGPFHLGRFSLIIGWLAVSWVMVSTVLFCLPVAYPVTIETLNYAPVALGGVSMFTLGYWFLSGRHWFQGPVPNIGSAEA</sequence>
<accession>D8RL04</accession>
<dbReference type="Gene3D" id="1.20.1740.10">
    <property type="entry name" value="Amino acid/polyamine transporter I"/>
    <property type="match status" value="1"/>
</dbReference>
<dbReference type="Gramene" id="EFJ27543">
    <property type="protein sequence ID" value="EFJ27543"/>
    <property type="gene ID" value="SELMODRAFT_95941"/>
</dbReference>
<dbReference type="GO" id="GO:0005313">
    <property type="term" value="F:L-glutamate transmembrane transporter activity"/>
    <property type="evidence" value="ECO:0000318"/>
    <property type="project" value="GO_Central"/>
</dbReference>